<dbReference type="InterPro" id="IPR013325">
    <property type="entry name" value="RNA_pol_sigma_r2"/>
</dbReference>
<feature type="domain" description="RNA polymerase sigma factor 70 region 4 type 2" evidence="7">
    <location>
        <begin position="151"/>
        <end position="201"/>
    </location>
</feature>
<dbReference type="SUPFAM" id="SSF88659">
    <property type="entry name" value="Sigma3 and sigma4 domains of RNA polymerase sigma factors"/>
    <property type="match status" value="1"/>
</dbReference>
<dbReference type="RefSeq" id="WP_168222102.1">
    <property type="nucleotide sequence ID" value="NZ_CP042997.1"/>
</dbReference>
<dbReference type="PANTHER" id="PTHR43133:SF51">
    <property type="entry name" value="RNA POLYMERASE SIGMA FACTOR"/>
    <property type="match status" value="1"/>
</dbReference>
<dbReference type="GO" id="GO:0016987">
    <property type="term" value="F:sigma factor activity"/>
    <property type="evidence" value="ECO:0007669"/>
    <property type="project" value="UniProtKB-KW"/>
</dbReference>
<dbReference type="GO" id="GO:0003677">
    <property type="term" value="F:DNA binding"/>
    <property type="evidence" value="ECO:0007669"/>
    <property type="project" value="InterPro"/>
</dbReference>
<feature type="domain" description="RNA polymerase sigma-70 region 2" evidence="6">
    <location>
        <begin position="49"/>
        <end position="103"/>
    </location>
</feature>
<dbReference type="SUPFAM" id="SSF88946">
    <property type="entry name" value="Sigma2 domain of RNA polymerase sigma factors"/>
    <property type="match status" value="1"/>
</dbReference>
<organism evidence="8 9">
    <name type="scientific">Aquisphaera giovannonii</name>
    <dbReference type="NCBI Taxonomy" id="406548"/>
    <lineage>
        <taxon>Bacteria</taxon>
        <taxon>Pseudomonadati</taxon>
        <taxon>Planctomycetota</taxon>
        <taxon>Planctomycetia</taxon>
        <taxon>Isosphaerales</taxon>
        <taxon>Isosphaeraceae</taxon>
        <taxon>Aquisphaera</taxon>
    </lineage>
</organism>
<dbReference type="InterPro" id="IPR014284">
    <property type="entry name" value="RNA_pol_sigma-70_dom"/>
</dbReference>
<keyword evidence="2" id="KW-0805">Transcription regulation</keyword>
<dbReference type="CDD" id="cd06171">
    <property type="entry name" value="Sigma70_r4"/>
    <property type="match status" value="1"/>
</dbReference>
<evidence type="ECO:0000256" key="5">
    <source>
        <dbReference type="SAM" id="MobiDB-lite"/>
    </source>
</evidence>
<dbReference type="KEGG" id="agv:OJF2_58140"/>
<feature type="region of interest" description="Disordered" evidence="5">
    <location>
        <begin position="125"/>
        <end position="145"/>
    </location>
</feature>
<dbReference type="InterPro" id="IPR036388">
    <property type="entry name" value="WH-like_DNA-bd_sf"/>
</dbReference>
<dbReference type="AlphaFoldDB" id="A0A5B9W9W5"/>
<evidence type="ECO:0000256" key="4">
    <source>
        <dbReference type="ARBA" id="ARBA00023163"/>
    </source>
</evidence>
<keyword evidence="9" id="KW-1185">Reference proteome</keyword>
<dbReference type="Proteomes" id="UP000324233">
    <property type="component" value="Chromosome"/>
</dbReference>
<evidence type="ECO:0000259" key="6">
    <source>
        <dbReference type="Pfam" id="PF04542"/>
    </source>
</evidence>
<reference evidence="8 9" key="1">
    <citation type="submission" date="2019-08" db="EMBL/GenBank/DDBJ databases">
        <title>Deep-cultivation of Planctomycetes and their phenomic and genomic characterization uncovers novel biology.</title>
        <authorList>
            <person name="Wiegand S."/>
            <person name="Jogler M."/>
            <person name="Boedeker C."/>
            <person name="Pinto D."/>
            <person name="Vollmers J."/>
            <person name="Rivas-Marin E."/>
            <person name="Kohn T."/>
            <person name="Peeters S.H."/>
            <person name="Heuer A."/>
            <person name="Rast P."/>
            <person name="Oberbeckmann S."/>
            <person name="Bunk B."/>
            <person name="Jeske O."/>
            <person name="Meyerdierks A."/>
            <person name="Storesund J.E."/>
            <person name="Kallscheuer N."/>
            <person name="Luecker S."/>
            <person name="Lage O.M."/>
            <person name="Pohl T."/>
            <person name="Merkel B.J."/>
            <person name="Hornburger P."/>
            <person name="Mueller R.-W."/>
            <person name="Bruemmer F."/>
            <person name="Labrenz M."/>
            <person name="Spormann A.M."/>
            <person name="Op den Camp H."/>
            <person name="Overmann J."/>
            <person name="Amann R."/>
            <person name="Jetten M.S.M."/>
            <person name="Mascher T."/>
            <person name="Medema M.H."/>
            <person name="Devos D.P."/>
            <person name="Kaster A.-K."/>
            <person name="Ovreas L."/>
            <person name="Rohde M."/>
            <person name="Galperin M.Y."/>
            <person name="Jogler C."/>
        </authorList>
    </citation>
    <scope>NUCLEOTIDE SEQUENCE [LARGE SCALE GENOMIC DNA]</scope>
    <source>
        <strain evidence="8 9">OJF2</strain>
    </source>
</reference>
<dbReference type="InterPro" id="IPR013249">
    <property type="entry name" value="RNA_pol_sigma70_r4_t2"/>
</dbReference>
<dbReference type="EMBL" id="CP042997">
    <property type="protein sequence ID" value="QEH37227.1"/>
    <property type="molecule type" value="Genomic_DNA"/>
</dbReference>
<evidence type="ECO:0000256" key="2">
    <source>
        <dbReference type="ARBA" id="ARBA00023015"/>
    </source>
</evidence>
<comment type="similarity">
    <text evidence="1">Belongs to the sigma-70 factor family. ECF subfamily.</text>
</comment>
<protein>
    <submittedName>
        <fullName evidence="8">ECF RNA polymerase sigma factor SigW</fullName>
    </submittedName>
</protein>
<evidence type="ECO:0000313" key="8">
    <source>
        <dbReference type="EMBL" id="QEH37227.1"/>
    </source>
</evidence>
<dbReference type="Pfam" id="PF04542">
    <property type="entry name" value="Sigma70_r2"/>
    <property type="match status" value="1"/>
</dbReference>
<dbReference type="Gene3D" id="1.10.10.10">
    <property type="entry name" value="Winged helix-like DNA-binding domain superfamily/Winged helix DNA-binding domain"/>
    <property type="match status" value="1"/>
</dbReference>
<proteinExistence type="inferred from homology"/>
<dbReference type="InterPro" id="IPR007627">
    <property type="entry name" value="RNA_pol_sigma70_r2"/>
</dbReference>
<dbReference type="Gene3D" id="1.10.1740.10">
    <property type="match status" value="1"/>
</dbReference>
<dbReference type="GO" id="GO:0006352">
    <property type="term" value="P:DNA-templated transcription initiation"/>
    <property type="evidence" value="ECO:0007669"/>
    <property type="project" value="InterPro"/>
</dbReference>
<keyword evidence="4" id="KW-0804">Transcription</keyword>
<dbReference type="PANTHER" id="PTHR43133">
    <property type="entry name" value="RNA POLYMERASE ECF-TYPE SIGMA FACTO"/>
    <property type="match status" value="1"/>
</dbReference>
<dbReference type="NCBIfam" id="TIGR02937">
    <property type="entry name" value="sigma70-ECF"/>
    <property type="match status" value="1"/>
</dbReference>
<keyword evidence="3" id="KW-0731">Sigma factor</keyword>
<evidence type="ECO:0000256" key="1">
    <source>
        <dbReference type="ARBA" id="ARBA00010641"/>
    </source>
</evidence>
<dbReference type="Pfam" id="PF08281">
    <property type="entry name" value="Sigma70_r4_2"/>
    <property type="match status" value="1"/>
</dbReference>
<dbReference type="InterPro" id="IPR013324">
    <property type="entry name" value="RNA_pol_sigma_r3/r4-like"/>
</dbReference>
<evidence type="ECO:0000313" key="9">
    <source>
        <dbReference type="Proteomes" id="UP000324233"/>
    </source>
</evidence>
<accession>A0A5B9W9W5</accession>
<name>A0A5B9W9W5_9BACT</name>
<evidence type="ECO:0000259" key="7">
    <source>
        <dbReference type="Pfam" id="PF08281"/>
    </source>
</evidence>
<dbReference type="InterPro" id="IPR039425">
    <property type="entry name" value="RNA_pol_sigma-70-like"/>
</dbReference>
<evidence type="ECO:0000256" key="3">
    <source>
        <dbReference type="ARBA" id="ARBA00023082"/>
    </source>
</evidence>
<sequence length="594" mass="65111">MSNAGTKSLHQDIELLFSGESGEEHGDARLIELFLTGREEVRDRAFGLLVGRHGPMVLRICRQVLGDAHEADDAFQAVFLVLARCVAKVRRRDSLASWLYGVSLRVSAAARSRLLERRRKERPADELDLDSREPAGKAADDDRRKDDAEVVREELVRLRDAYREPIVLCYLEGLTHDQAAARLQCPVGTVRSRLARGRDQLRGRLARRGVTVPAVLGPLAAWLAGEAEAAGTAAFPAAIPVGLLSATVQTASRFSRGESMATAFLSTCSVNLAKEVLAAMTYRTLTLAALAVVPAASMVVGGAALVAQTQHGKGGARPTTLPDRPEVSSVALARQDVAPKTWTTPEAIPEQLAKARADYDEKVEAYREGRIAMEALLKGEGQLNGEEGMLGKEPRSAKAVRHLHRLEDVEAIAKGRFARARDGTVEKEQLVRDLAAVATELGYARRSVLLDRPFPEPRAEDLVEAARQRLDAQRVYYEEGRITIDRYVQASEGLMEAERLASRAEEGRRAAQARHVDRLKEIERVERARMEAGRGTVADFAEIVQNRVAAELRLRGSIAAPAADEPDIKALEARLQAVEKTLSEVLKQLAERPR</sequence>
<gene>
    <name evidence="8" type="primary">sigW_15</name>
    <name evidence="8" type="ORF">OJF2_58140</name>
</gene>